<evidence type="ECO:0000313" key="1">
    <source>
        <dbReference type="EMBL" id="CAG8695465.1"/>
    </source>
</evidence>
<name>A0ACA9P7U4_9GLOM</name>
<comment type="caution">
    <text evidence="1">The sequence shown here is derived from an EMBL/GenBank/DDBJ whole genome shotgun (WGS) entry which is preliminary data.</text>
</comment>
<organism evidence="1 2">
    <name type="scientific">Scutellospora calospora</name>
    <dbReference type="NCBI Taxonomy" id="85575"/>
    <lineage>
        <taxon>Eukaryota</taxon>
        <taxon>Fungi</taxon>
        <taxon>Fungi incertae sedis</taxon>
        <taxon>Mucoromycota</taxon>
        <taxon>Glomeromycotina</taxon>
        <taxon>Glomeromycetes</taxon>
        <taxon>Diversisporales</taxon>
        <taxon>Gigasporaceae</taxon>
        <taxon>Scutellospora</taxon>
    </lineage>
</organism>
<reference evidence="1" key="1">
    <citation type="submission" date="2021-06" db="EMBL/GenBank/DDBJ databases">
        <authorList>
            <person name="Kallberg Y."/>
            <person name="Tangrot J."/>
            <person name="Rosling A."/>
        </authorList>
    </citation>
    <scope>NUCLEOTIDE SEQUENCE</scope>
    <source>
        <strain evidence="1">AU212A</strain>
    </source>
</reference>
<dbReference type="EMBL" id="CAJVPM010037436">
    <property type="protein sequence ID" value="CAG8695465.1"/>
    <property type="molecule type" value="Genomic_DNA"/>
</dbReference>
<protein>
    <submittedName>
        <fullName evidence="1">4648_t:CDS:1</fullName>
    </submittedName>
</protein>
<gene>
    <name evidence="1" type="ORF">SCALOS_LOCUS10298</name>
</gene>
<accession>A0ACA9P7U4</accession>
<evidence type="ECO:0000313" key="2">
    <source>
        <dbReference type="Proteomes" id="UP000789860"/>
    </source>
</evidence>
<keyword evidence="2" id="KW-1185">Reference proteome</keyword>
<sequence length="144" mass="16340">AITVLLRFQPTSLHFFLSNSIDAIRQVHAEISKFLPIELDRLSTPYNAWYFDMGNNHEYILLPLQISPGDYSTMSSLRLSSDLEDLIKNSPNTNIANGTMTSFLDTQYGAPRQADFWSENKYRDSDARNTAIPQFALVLADFSV</sequence>
<feature type="non-terminal residue" evidence="1">
    <location>
        <position position="1"/>
    </location>
</feature>
<feature type="non-terminal residue" evidence="1">
    <location>
        <position position="144"/>
    </location>
</feature>
<proteinExistence type="predicted"/>
<dbReference type="Proteomes" id="UP000789860">
    <property type="component" value="Unassembled WGS sequence"/>
</dbReference>